<protein>
    <submittedName>
        <fullName evidence="3">Type II toxin-antitoxin system PemK/MazF family toxin</fullName>
    </submittedName>
</protein>
<dbReference type="SUPFAM" id="SSF50118">
    <property type="entry name" value="Cell growth inhibitor/plasmid maintenance toxic component"/>
    <property type="match status" value="1"/>
</dbReference>
<organism evidence="3 4">
    <name type="scientific">Leifsonia virtsii</name>
    <dbReference type="NCBI Taxonomy" id="3035915"/>
    <lineage>
        <taxon>Bacteria</taxon>
        <taxon>Bacillati</taxon>
        <taxon>Actinomycetota</taxon>
        <taxon>Actinomycetes</taxon>
        <taxon>Micrococcales</taxon>
        <taxon>Microbacteriaceae</taxon>
        <taxon>Leifsonia</taxon>
    </lineage>
</organism>
<comment type="similarity">
    <text evidence="1">Belongs to the PemK/MazF family.</text>
</comment>
<evidence type="ECO:0000313" key="4">
    <source>
        <dbReference type="Proteomes" id="UP001174210"/>
    </source>
</evidence>
<dbReference type="InterPro" id="IPR003477">
    <property type="entry name" value="PemK-like"/>
</dbReference>
<accession>A0ABT8IT28</accession>
<proteinExistence type="inferred from homology"/>
<dbReference type="Gene3D" id="2.30.30.110">
    <property type="match status" value="1"/>
</dbReference>
<evidence type="ECO:0000313" key="3">
    <source>
        <dbReference type="EMBL" id="MDN4595956.1"/>
    </source>
</evidence>
<dbReference type="RefSeq" id="WP_301215569.1">
    <property type="nucleotide sequence ID" value="NZ_JAROCB010000001.1"/>
</dbReference>
<dbReference type="Pfam" id="PF02452">
    <property type="entry name" value="PemK_toxin"/>
    <property type="match status" value="1"/>
</dbReference>
<dbReference type="EMBL" id="JAROCB010000001">
    <property type="protein sequence ID" value="MDN4595956.1"/>
    <property type="molecule type" value="Genomic_DNA"/>
</dbReference>
<name>A0ABT8IT28_9MICO</name>
<evidence type="ECO:0000256" key="2">
    <source>
        <dbReference type="ARBA" id="ARBA00022649"/>
    </source>
</evidence>
<dbReference type="InterPro" id="IPR011067">
    <property type="entry name" value="Plasmid_toxin/cell-grow_inhib"/>
</dbReference>
<comment type="caution">
    <text evidence="3">The sequence shown here is derived from an EMBL/GenBank/DDBJ whole genome shotgun (WGS) entry which is preliminary data.</text>
</comment>
<reference evidence="3" key="1">
    <citation type="submission" date="2023-03" db="EMBL/GenBank/DDBJ databases">
        <title>MT1 and MT2 Draft Genomes of Novel Species.</title>
        <authorList>
            <person name="Venkateswaran K."/>
        </authorList>
    </citation>
    <scope>NUCLEOTIDE SEQUENCE</scope>
    <source>
        <strain evidence="3">F6_8S_P_1A</strain>
    </source>
</reference>
<keyword evidence="2" id="KW-1277">Toxin-antitoxin system</keyword>
<gene>
    <name evidence="3" type="ORF">P5G59_02260</name>
</gene>
<dbReference type="Proteomes" id="UP001174210">
    <property type="component" value="Unassembled WGS sequence"/>
</dbReference>
<evidence type="ECO:0000256" key="1">
    <source>
        <dbReference type="ARBA" id="ARBA00007521"/>
    </source>
</evidence>
<sequence length="130" mass="14631">MQVDPRSLGRIRTAYNPNLDGDADPGEIVWTWVPYEEADGRGKDRPVLVVATEPSGTVLAVPLTSQEHPGRPEYLPIGAGEWDGRRRPSFVRLDRVYRVHQAGLRREAAALDARRFALVREALAARYGWR</sequence>
<keyword evidence="4" id="KW-1185">Reference proteome</keyword>